<feature type="domain" description="Integrase zinc-binding" evidence="2">
    <location>
        <begin position="1"/>
        <end position="32"/>
    </location>
</feature>
<dbReference type="GO" id="GO:0042575">
    <property type="term" value="C:DNA polymerase complex"/>
    <property type="evidence" value="ECO:0007669"/>
    <property type="project" value="UniProtKB-ARBA"/>
</dbReference>
<dbReference type="InterPro" id="IPR005312">
    <property type="entry name" value="DUF1759"/>
</dbReference>
<feature type="compositionally biased region" description="Basic and acidic residues" evidence="1">
    <location>
        <begin position="272"/>
        <end position="287"/>
    </location>
</feature>
<feature type="region of interest" description="Disordered" evidence="1">
    <location>
        <begin position="215"/>
        <end position="307"/>
    </location>
</feature>
<gene>
    <name evidence="3" type="ORF">M513_10609</name>
</gene>
<proteinExistence type="predicted"/>
<evidence type="ECO:0000256" key="1">
    <source>
        <dbReference type="SAM" id="MobiDB-lite"/>
    </source>
</evidence>
<feature type="region of interest" description="Disordered" evidence="1">
    <location>
        <begin position="436"/>
        <end position="489"/>
    </location>
</feature>
<dbReference type="Proteomes" id="UP000030764">
    <property type="component" value="Unassembled WGS sequence"/>
</dbReference>
<dbReference type="InterPro" id="IPR012337">
    <property type="entry name" value="RNaseH-like_sf"/>
</dbReference>
<dbReference type="GO" id="GO:0003676">
    <property type="term" value="F:nucleic acid binding"/>
    <property type="evidence" value="ECO:0007669"/>
    <property type="project" value="InterPro"/>
</dbReference>
<accession>A0A085LU86</accession>
<keyword evidence="4" id="KW-1185">Reference proteome</keyword>
<dbReference type="Pfam" id="PF03564">
    <property type="entry name" value="DUF1759"/>
    <property type="match status" value="1"/>
</dbReference>
<dbReference type="Gene3D" id="3.30.420.10">
    <property type="entry name" value="Ribonuclease H-like superfamily/Ribonuclease H"/>
    <property type="match status" value="1"/>
</dbReference>
<dbReference type="GO" id="GO:0006259">
    <property type="term" value="P:DNA metabolic process"/>
    <property type="evidence" value="ECO:0007669"/>
    <property type="project" value="UniProtKB-ARBA"/>
</dbReference>
<dbReference type="InterPro" id="IPR036397">
    <property type="entry name" value="RNaseH_sf"/>
</dbReference>
<dbReference type="InterPro" id="IPR041588">
    <property type="entry name" value="Integrase_H2C2"/>
</dbReference>
<feature type="compositionally biased region" description="Polar residues" evidence="1">
    <location>
        <begin position="477"/>
        <end position="487"/>
    </location>
</feature>
<dbReference type="EMBL" id="KL363291">
    <property type="protein sequence ID" value="KFD48532.1"/>
    <property type="molecule type" value="Genomic_DNA"/>
</dbReference>
<dbReference type="PANTHER" id="PTHR47331">
    <property type="entry name" value="PHD-TYPE DOMAIN-CONTAINING PROTEIN"/>
    <property type="match status" value="1"/>
</dbReference>
<evidence type="ECO:0000259" key="2">
    <source>
        <dbReference type="Pfam" id="PF17921"/>
    </source>
</evidence>
<protein>
    <recommendedName>
        <fullName evidence="2">Integrase zinc-binding domain-containing protein</fullName>
    </recommendedName>
</protein>
<name>A0A085LU86_9BILA</name>
<evidence type="ECO:0000313" key="4">
    <source>
        <dbReference type="Proteomes" id="UP000030764"/>
    </source>
</evidence>
<feature type="compositionally biased region" description="Basic and acidic residues" evidence="1">
    <location>
        <begin position="226"/>
        <end position="241"/>
    </location>
</feature>
<dbReference type="Pfam" id="PF17921">
    <property type="entry name" value="Integrase_H2C2"/>
    <property type="match status" value="1"/>
</dbReference>
<reference evidence="3 4" key="1">
    <citation type="journal article" date="2014" name="Nat. Genet.">
        <title>Genome and transcriptome of the porcine whipworm Trichuris suis.</title>
        <authorList>
            <person name="Jex A.R."/>
            <person name="Nejsum P."/>
            <person name="Schwarz E.M."/>
            <person name="Hu L."/>
            <person name="Young N.D."/>
            <person name="Hall R.S."/>
            <person name="Korhonen P.K."/>
            <person name="Liao S."/>
            <person name="Thamsborg S."/>
            <person name="Xia J."/>
            <person name="Xu P."/>
            <person name="Wang S."/>
            <person name="Scheerlinck J.P."/>
            <person name="Hofmann A."/>
            <person name="Sternberg P.W."/>
            <person name="Wang J."/>
            <person name="Gasser R.B."/>
        </authorList>
    </citation>
    <scope>NUCLEOTIDE SEQUENCE [LARGE SCALE GENOMIC DNA]</scope>
    <source>
        <strain evidence="3">DCEP-RM93M</strain>
    </source>
</reference>
<dbReference type="SUPFAM" id="SSF56672">
    <property type="entry name" value="DNA/RNA polymerases"/>
    <property type="match status" value="2"/>
</dbReference>
<feature type="compositionally biased region" description="Polar residues" evidence="1">
    <location>
        <begin position="256"/>
        <end position="269"/>
    </location>
</feature>
<organism evidence="3 4">
    <name type="scientific">Trichuris suis</name>
    <name type="common">pig whipworm</name>
    <dbReference type="NCBI Taxonomy" id="68888"/>
    <lineage>
        <taxon>Eukaryota</taxon>
        <taxon>Metazoa</taxon>
        <taxon>Ecdysozoa</taxon>
        <taxon>Nematoda</taxon>
        <taxon>Enoplea</taxon>
        <taxon>Dorylaimia</taxon>
        <taxon>Trichinellida</taxon>
        <taxon>Trichuridae</taxon>
        <taxon>Trichuris</taxon>
    </lineage>
</organism>
<dbReference type="SUPFAM" id="SSF53098">
    <property type="entry name" value="Ribonuclease H-like"/>
    <property type="match status" value="1"/>
</dbReference>
<dbReference type="InterPro" id="IPR043502">
    <property type="entry name" value="DNA/RNA_pol_sf"/>
</dbReference>
<evidence type="ECO:0000313" key="3">
    <source>
        <dbReference type="EMBL" id="KFD48532.1"/>
    </source>
</evidence>
<sequence>MKAMARFYVWWPGLDRDIERMVSGCLTCQRYQRDPPEVPLVSWNMPSEPWARLHMDLAGPFKWSNWFVTVDAHSKWLDVVPLRNTTATSVIKHCRRLFTTFGRLRSSRSSRATRRNARSGVSVSSDVAEEDDLGHYSPPRSPVEVSVPAIADGCVTNPDLDAVASRLTSEISTLLSSFCDRLMDRLATLQVYAAHDTMAVPSTASGDLHTAATCAVKSSSPPRTVSPHEDVFQSEKGEPKAKQAVPSQNDDAEEQTAATCAVKSSSPPRTVSPHEDVFQSEKGEPKAKQAVPSQNDDAEEQPFDGDPLQWDMFISSSKSLVHDVVGSDAQRLAILRQLLVPSLRSALAGSLSSPETYALALNDLRRLYGNTSAVISACLRKLSKIEPMKPRSDADAERFYLQLHGILNILRARDRLVEVKSAYTLQAVVSKLTGHPRLGPETVRHSSTRGHTGRPGLVARTHGPNESNGGAVDLPNRTRSPQETVSRSSRHRLNVGTVTDNSVQCVLCHDGHLLSVCPEFVNSTPNRRAEIAKNFRRCFACLDGVHNARRCPKRTRCDVTHCNQRHHHLLHGSQRVYPPSPAADVVAEHSTVQTANIGANTVDHVSICLSVVPVYLAAGSRSISTVALLDPGSQGALISNEMASRLGLARKPTDVHLSTFHGRDPLLSLSSVDFAIRGRNGRQQFDIKGALVVPSINLSCRTVNWNRERDKWPHLKDLPLTDLNYGKVSVLIGADNFEVMQPLALRKPPRKGEPFGMLTPLGWTVVGRLSQPFRHRRPSTERMINELLTESFGTQPVQLCQDIELSKIAWPSSFEFVHGRYEVGLLWKSDNVTLPNNRTMAKSRFESLRKRLINDPVLYDLYREAISCLSRSGIVRLVMPYEANSPVGRIWYLPHHPVRHPSKPGKVRIVFDASATFDGLSLNDQLEKGPDLVNDMTSILIRFRCLPVAVVSVVASMFHQVGVPPRDRSVLRFLWTDRADSAPKTYEFTRQVFGLTSAPSTCMYALLHCIRDFLPSEMAARCCQQFYVDNYLDSFSDAKEAIAYCVALREAAARGGFPLVKWASTRPEVLLSFPEGERSLTSLDLSPGTHHVEGVLGLLWDPREDAFRFPVTIPVGPSIRTLSIPRWLGFTSLERFWKTESFGTQPVQLCQDIELSKIAWPSSFEFVHGRYEVGLLWKSDNVTLPNNRSMAKSRFESLRKRLINDPVLYDLYREAISCLSRSGIVRLVMPYEANSPVGRVWYLPHHPVRHPSKPGKVRIVFDASVKFDGLSLNDHLEKGPDLVSDMTSILIRFRCLPVAVVSDVGSMFHQVGVPPRDRSVLRFLWPDRADSAPKKE</sequence>
<dbReference type="PANTHER" id="PTHR47331:SF4">
    <property type="entry name" value="PEPTIDASE S1 DOMAIN-CONTAINING PROTEIN"/>
    <property type="match status" value="1"/>
</dbReference>
<feature type="region of interest" description="Disordered" evidence="1">
    <location>
        <begin position="109"/>
        <end position="141"/>
    </location>
</feature>